<organism evidence="2 3">
    <name type="scientific">Macleaya cordata</name>
    <name type="common">Five-seeded plume-poppy</name>
    <name type="synonym">Bocconia cordata</name>
    <dbReference type="NCBI Taxonomy" id="56857"/>
    <lineage>
        <taxon>Eukaryota</taxon>
        <taxon>Viridiplantae</taxon>
        <taxon>Streptophyta</taxon>
        <taxon>Embryophyta</taxon>
        <taxon>Tracheophyta</taxon>
        <taxon>Spermatophyta</taxon>
        <taxon>Magnoliopsida</taxon>
        <taxon>Ranunculales</taxon>
        <taxon>Papaveraceae</taxon>
        <taxon>Papaveroideae</taxon>
        <taxon>Macleaya</taxon>
    </lineage>
</organism>
<dbReference type="FunCoup" id="A0A200Q129">
    <property type="interactions" value="2853"/>
</dbReference>
<sequence length="795" mass="86972">MHAKHRNPGNGVRSNLLGMEGSTRVHGMHNTEYRNINRGFGRGSANKPFPPPQPPRKTDIFMEAGRLAAEYLVSQGLLPPTALPEKWQNGSLNNQIGDFQEIRTQDRENLQLTSEGRTSALARLGNVNPDAGFGRRRFPDEFNAAGSRNHGRGRRKIGSFRCYSSDWGRENGNAGSLSDKSRSLSDMEGEDDFGSANNEEQQRVGMDVSGGVSEVISNELPSKSDNAGDSESELENFEFPNDIGSKASSSSTKTEVPPETDAEVSKGSDESKVLNVENAEVKVGINEDETDQEGKAADDFSLQCPFVGGDEMSNSGSDLLRLCSFAKVPTRARSSLPYKGSEIDPVPPTNEENKCDIAQQEEPKVSIEEDSFQGPSSDTLTNQTHDSKYFEIDMSRDQSVQTKEDVGDLDDALAADKRESTREQSFSCGSFTYEKDSAQDPPGFGSCSSPVKERGEKRAIQNDVEMGGTKKTREWSSCMVVDADEYFNNQNFGAMTSNSYGDSLSHDEEVVKTIDQERLVDVPLFPKGEADPGMELKEEKQPFPNSFKICDLNLMEATDMTESYDTDPVLGLPSTLEAKKEVPVDVDLSIKNNSNRSSDYSTHSIVGKEVIIVDLEDDSTNENKAFDTSDRKIEGAYSGLGSFPNTGSTGDVPDVHDGYGLMISELLGTDITNCSSVPTDITGLHNEMGLHNEAGMLCDDDPIYLSLGEIPISLGTIPPLHGGVAYSQLYLLIYNQDSGIRKSRNLRPNGTESYSKVMLHAVNRRISSKGVFYVVFCILDPHLRFVCGVTCMVDA</sequence>
<dbReference type="PANTHER" id="PTHR36056">
    <property type="entry name" value="PROTEIN, PUTATIVE-RELATED"/>
    <property type="match status" value="1"/>
</dbReference>
<evidence type="ECO:0000256" key="1">
    <source>
        <dbReference type="SAM" id="MobiDB-lite"/>
    </source>
</evidence>
<evidence type="ECO:0000313" key="2">
    <source>
        <dbReference type="EMBL" id="OVA04146.1"/>
    </source>
</evidence>
<dbReference type="EMBL" id="MVGT01003370">
    <property type="protein sequence ID" value="OVA04146.1"/>
    <property type="molecule type" value="Genomic_DNA"/>
</dbReference>
<evidence type="ECO:0000313" key="3">
    <source>
        <dbReference type="Proteomes" id="UP000195402"/>
    </source>
</evidence>
<feature type="region of interest" description="Disordered" evidence="1">
    <location>
        <begin position="415"/>
        <end position="456"/>
    </location>
</feature>
<feature type="compositionally biased region" description="Polar residues" evidence="1">
    <location>
        <begin position="373"/>
        <end position="384"/>
    </location>
</feature>
<dbReference type="InParanoid" id="A0A200Q129"/>
<dbReference type="OMA" id="RGYSDWG"/>
<dbReference type="Proteomes" id="UP000195402">
    <property type="component" value="Unassembled WGS sequence"/>
</dbReference>
<proteinExistence type="predicted"/>
<gene>
    <name evidence="2" type="ORF">BVC80_1501g12</name>
</gene>
<feature type="compositionally biased region" description="Polar residues" evidence="1">
    <location>
        <begin position="218"/>
        <end position="227"/>
    </location>
</feature>
<dbReference type="AlphaFoldDB" id="A0A200Q129"/>
<feature type="region of interest" description="Disordered" evidence="1">
    <location>
        <begin position="218"/>
        <end position="297"/>
    </location>
</feature>
<accession>A0A200Q129</accession>
<dbReference type="InterPro" id="IPR040276">
    <property type="entry name" value="At4g26450-like"/>
</dbReference>
<dbReference type="STRING" id="56857.A0A200Q129"/>
<keyword evidence="3" id="KW-1185">Reference proteome</keyword>
<feature type="region of interest" description="Disordered" evidence="1">
    <location>
        <begin position="168"/>
        <end position="202"/>
    </location>
</feature>
<feature type="region of interest" description="Disordered" evidence="1">
    <location>
        <begin position="361"/>
        <end position="384"/>
    </location>
</feature>
<dbReference type="PANTHER" id="PTHR36056:SF1">
    <property type="entry name" value="PROTEIN, PUTATIVE-RELATED"/>
    <property type="match status" value="1"/>
</dbReference>
<protein>
    <submittedName>
        <fullName evidence="2">Uncharacterized protein</fullName>
    </submittedName>
</protein>
<comment type="caution">
    <text evidence="2">The sequence shown here is derived from an EMBL/GenBank/DDBJ whole genome shotgun (WGS) entry which is preliminary data.</text>
</comment>
<feature type="compositionally biased region" description="Basic and acidic residues" evidence="1">
    <location>
        <begin position="263"/>
        <end position="272"/>
    </location>
</feature>
<reference evidence="2 3" key="1">
    <citation type="journal article" date="2017" name="Mol. Plant">
        <title>The Genome of Medicinal Plant Macleaya cordata Provides New Insights into Benzylisoquinoline Alkaloids Metabolism.</title>
        <authorList>
            <person name="Liu X."/>
            <person name="Liu Y."/>
            <person name="Huang P."/>
            <person name="Ma Y."/>
            <person name="Qing Z."/>
            <person name="Tang Q."/>
            <person name="Cao H."/>
            <person name="Cheng P."/>
            <person name="Zheng Y."/>
            <person name="Yuan Z."/>
            <person name="Zhou Y."/>
            <person name="Liu J."/>
            <person name="Tang Z."/>
            <person name="Zhuo Y."/>
            <person name="Zhang Y."/>
            <person name="Yu L."/>
            <person name="Huang J."/>
            <person name="Yang P."/>
            <person name="Peng Q."/>
            <person name="Zhang J."/>
            <person name="Jiang W."/>
            <person name="Zhang Z."/>
            <person name="Lin K."/>
            <person name="Ro D.K."/>
            <person name="Chen X."/>
            <person name="Xiong X."/>
            <person name="Shang Y."/>
            <person name="Huang S."/>
            <person name="Zeng J."/>
        </authorList>
    </citation>
    <scope>NUCLEOTIDE SEQUENCE [LARGE SCALE GENOMIC DNA]</scope>
    <source>
        <strain evidence="3">cv. BLH2017</strain>
        <tissue evidence="2">Root</tissue>
    </source>
</reference>
<name>A0A200Q129_MACCD</name>
<dbReference type="OrthoDB" id="765741at2759"/>